<evidence type="ECO:0000259" key="2">
    <source>
        <dbReference type="Pfam" id="PF03281"/>
    </source>
</evidence>
<dbReference type="Pfam" id="PF03281">
    <property type="entry name" value="Mab-21"/>
    <property type="match status" value="1"/>
</dbReference>
<accession>A0AA88YIU0</accession>
<dbReference type="PANTHER" id="PTHR10656:SF69">
    <property type="entry name" value="MAB-21-LIKE HHH_H2TH-LIKE DOMAIN-CONTAINING PROTEIN"/>
    <property type="match status" value="1"/>
</dbReference>
<dbReference type="InterPro" id="IPR046903">
    <property type="entry name" value="Mab-21-like_nuc_Trfase"/>
</dbReference>
<feature type="domain" description="Mab-21-like nucleotidyltransferase" evidence="2">
    <location>
        <begin position="115"/>
        <end position="284"/>
    </location>
</feature>
<comment type="similarity">
    <text evidence="1">Belongs to the mab-21 family.</text>
</comment>
<name>A0AA88YIU0_PINIB</name>
<feature type="domain" description="Mab-21-like HhH/H2TH-like" evidence="3">
    <location>
        <begin position="315"/>
        <end position="382"/>
    </location>
</feature>
<organism evidence="4 5">
    <name type="scientific">Pinctada imbricata</name>
    <name type="common">Atlantic pearl-oyster</name>
    <name type="synonym">Pinctada martensii</name>
    <dbReference type="NCBI Taxonomy" id="66713"/>
    <lineage>
        <taxon>Eukaryota</taxon>
        <taxon>Metazoa</taxon>
        <taxon>Spiralia</taxon>
        <taxon>Lophotrochozoa</taxon>
        <taxon>Mollusca</taxon>
        <taxon>Bivalvia</taxon>
        <taxon>Autobranchia</taxon>
        <taxon>Pteriomorphia</taxon>
        <taxon>Pterioida</taxon>
        <taxon>Pterioidea</taxon>
        <taxon>Pteriidae</taxon>
        <taxon>Pinctada</taxon>
    </lineage>
</organism>
<sequence>MASSNEHDDLSPMDSLVAYQVLEEMGMTMLTMRFHKRVQRDMCFNLNAMYSCIFPGSRCILTGSGADGTINMYLLIGSNRADIDIMHVDQTCLAVTNKEYLKNDDSLCQFLIESNCSENPAFVKLRLIKKDTSIHNKASRVIDLKFKDHDGHRYLSSDEMREESQELSLKTAFLYIFQTTSILDSIMMQGPAARATFQRMNLGFRNGFSITNLDIVFAIPFPFWPDVALEWIERSRSSCWPDRETIDSISRQGCYIVPKSGNTGPHQGLEWAYSFSHVEPILIQSMNDVMFKAYILLKRICSELRGENIVPEETFDEHEILSSYVLKTSLFWEIENTNEGDWVPEKLLHCVRRCLLRLNLWIDDGFVPHYFIRSQNLISRRQSAMERSRISENLTETIRTIDHVLFNTIPAFVSFFETRFTQEVLDDYFEIQASNMENQQAEMFLTAFFRILSLYQSFPSIHTIIGSKANRNIMAHPDWIDSFRHDTNRLLVDDEDGKLTSSSACRLDYLSVLLVKVHSLDLISVFVETTEHKNEVLYRREGLVLQTCISRPSSGLKRKRITDYKNKQLYRYKGLQTCINRLNDSQLMPFSILGNLVQELLHRVLLNPREVEHRINSLKKSLETRYRFKINFTDMDMFGKNLNCNILHHISKLAQGEQTPIFVNDIHLTELELSFLPPALMLELYCRLDIDPPTTRQYELFPEEYVLSVDSEALLYFISFFVYHKLDRNIPKYIYVKKLERLCQQTDTLHAHFALSMYGHCLSEMELFEKSFKAYFMSMHYQRTNVDARLKSKAHHVHVAILLNKYKCSGSLKTHKCDITCGITNA</sequence>
<evidence type="ECO:0008006" key="6">
    <source>
        <dbReference type="Google" id="ProtNLM"/>
    </source>
</evidence>
<protein>
    <recommendedName>
        <fullName evidence="6">Mab-21-like HhH/H2TH-like domain-containing protein</fullName>
    </recommendedName>
</protein>
<dbReference type="AlphaFoldDB" id="A0AA88YIU0"/>
<dbReference type="EMBL" id="VSWD01000003">
    <property type="protein sequence ID" value="KAK3106375.1"/>
    <property type="molecule type" value="Genomic_DNA"/>
</dbReference>
<dbReference type="PANTHER" id="PTHR10656">
    <property type="entry name" value="CELL FATE DETERMINING PROTEIN MAB21-RELATED"/>
    <property type="match status" value="1"/>
</dbReference>
<comment type="caution">
    <text evidence="4">The sequence shown here is derived from an EMBL/GenBank/DDBJ whole genome shotgun (WGS) entry which is preliminary data.</text>
</comment>
<evidence type="ECO:0000313" key="5">
    <source>
        <dbReference type="Proteomes" id="UP001186944"/>
    </source>
</evidence>
<gene>
    <name evidence="4" type="ORF">FSP39_018775</name>
</gene>
<evidence type="ECO:0000256" key="1">
    <source>
        <dbReference type="ARBA" id="ARBA00008307"/>
    </source>
</evidence>
<evidence type="ECO:0000313" key="4">
    <source>
        <dbReference type="EMBL" id="KAK3106375.1"/>
    </source>
</evidence>
<dbReference type="Proteomes" id="UP001186944">
    <property type="component" value="Unassembled WGS sequence"/>
</dbReference>
<dbReference type="InterPro" id="IPR024810">
    <property type="entry name" value="MAB21L/cGLR"/>
</dbReference>
<proteinExistence type="inferred from homology"/>
<evidence type="ECO:0000259" key="3">
    <source>
        <dbReference type="Pfam" id="PF20266"/>
    </source>
</evidence>
<keyword evidence="5" id="KW-1185">Reference proteome</keyword>
<dbReference type="Pfam" id="PF20266">
    <property type="entry name" value="Mab-21_C"/>
    <property type="match status" value="1"/>
</dbReference>
<dbReference type="Gene3D" id="1.10.1410.40">
    <property type="match status" value="1"/>
</dbReference>
<reference evidence="4" key="1">
    <citation type="submission" date="2019-08" db="EMBL/GenBank/DDBJ databases">
        <title>The improved chromosome-level genome for the pearl oyster Pinctada fucata martensii using PacBio sequencing and Hi-C.</title>
        <authorList>
            <person name="Zheng Z."/>
        </authorList>
    </citation>
    <scope>NUCLEOTIDE SEQUENCE</scope>
    <source>
        <strain evidence="4">ZZ-2019</strain>
        <tissue evidence="4">Adductor muscle</tissue>
    </source>
</reference>
<dbReference type="SMART" id="SM01265">
    <property type="entry name" value="Mab-21"/>
    <property type="match status" value="1"/>
</dbReference>
<dbReference type="InterPro" id="IPR046906">
    <property type="entry name" value="Mab-21_HhH/H2TH-like"/>
</dbReference>